<name>A0A9X1V801_9BACL</name>
<gene>
    <name evidence="1" type="ORF">MM817_01179</name>
</gene>
<proteinExistence type="predicted"/>
<comment type="caution">
    <text evidence="1">The sequence shown here is derived from an EMBL/GenBank/DDBJ whole genome shotgun (WGS) entry which is preliminary data.</text>
</comment>
<dbReference type="RefSeq" id="WP_241712506.1">
    <property type="nucleotide sequence ID" value="NZ_JALBUF010000002.1"/>
</dbReference>
<evidence type="ECO:0000313" key="2">
    <source>
        <dbReference type="Proteomes" id="UP001139263"/>
    </source>
</evidence>
<dbReference type="Pfam" id="PF07293">
    <property type="entry name" value="DUF1450"/>
    <property type="match status" value="1"/>
</dbReference>
<accession>A0A9X1V801</accession>
<evidence type="ECO:0000313" key="1">
    <source>
        <dbReference type="EMBL" id="MCI0182910.1"/>
    </source>
</evidence>
<dbReference type="InterPro" id="IPR009910">
    <property type="entry name" value="DUF1450"/>
</dbReference>
<protein>
    <recommendedName>
        <fullName evidence="3">DUF1450 domain-containing protein</fullName>
    </recommendedName>
</protein>
<dbReference type="EMBL" id="JALBUF010000002">
    <property type="protein sequence ID" value="MCI0182910.1"/>
    <property type="molecule type" value="Genomic_DNA"/>
</dbReference>
<organism evidence="1 2">
    <name type="scientific">Sulfoacidibacillus ferrooxidans</name>
    <dbReference type="NCBI Taxonomy" id="2005001"/>
    <lineage>
        <taxon>Bacteria</taxon>
        <taxon>Bacillati</taxon>
        <taxon>Bacillota</taxon>
        <taxon>Bacilli</taxon>
        <taxon>Bacillales</taxon>
        <taxon>Alicyclobacillaceae</taxon>
        <taxon>Sulfoacidibacillus</taxon>
    </lineage>
</organism>
<keyword evidence="2" id="KW-1185">Reference proteome</keyword>
<reference evidence="1" key="1">
    <citation type="submission" date="2022-03" db="EMBL/GenBank/DDBJ databases">
        <title>Draft Genome Sequence of Firmicute Strain S0AB, a Heterotrophic Iron/Sulfur-Oxidizing Extreme Acidophile.</title>
        <authorList>
            <person name="Vergara E."/>
            <person name="Pakostova E."/>
            <person name="Johnson D.B."/>
            <person name="Holmes D.S."/>
        </authorList>
    </citation>
    <scope>NUCLEOTIDE SEQUENCE</scope>
    <source>
        <strain evidence="1">S0AB</strain>
    </source>
</reference>
<evidence type="ECO:0008006" key="3">
    <source>
        <dbReference type="Google" id="ProtNLM"/>
    </source>
</evidence>
<sequence>MIIEVCASNEMSTWIPKLEAHNIEVITYSCLDRCESCLFHAYAYTNGKLVEDADAEIVYAELLHIQADEDQLFIDEDW</sequence>
<dbReference type="AlphaFoldDB" id="A0A9X1V801"/>
<dbReference type="Proteomes" id="UP001139263">
    <property type="component" value="Unassembled WGS sequence"/>
</dbReference>